<keyword evidence="6 8" id="KW-1133">Transmembrane helix</keyword>
<feature type="transmembrane region" description="Helical" evidence="8">
    <location>
        <begin position="41"/>
        <end position="66"/>
    </location>
</feature>
<keyword evidence="5 8" id="KW-0812">Transmembrane</keyword>
<dbReference type="Pfam" id="PF01277">
    <property type="entry name" value="Oleosin"/>
    <property type="match status" value="1"/>
</dbReference>
<protein>
    <recommendedName>
        <fullName evidence="11">Oleosin</fullName>
    </recommendedName>
</protein>
<evidence type="ECO:0000256" key="8">
    <source>
        <dbReference type="SAM" id="Phobius"/>
    </source>
</evidence>
<evidence type="ECO:0000313" key="9">
    <source>
        <dbReference type="EMBL" id="MQM00892.1"/>
    </source>
</evidence>
<evidence type="ECO:0000256" key="1">
    <source>
        <dbReference type="ARBA" id="ARBA00004141"/>
    </source>
</evidence>
<dbReference type="GO" id="GO:0009791">
    <property type="term" value="P:post-embryonic development"/>
    <property type="evidence" value="ECO:0007669"/>
    <property type="project" value="UniProtKB-ARBA"/>
</dbReference>
<evidence type="ECO:0000256" key="5">
    <source>
        <dbReference type="ARBA" id="ARBA00022692"/>
    </source>
</evidence>
<dbReference type="Proteomes" id="UP000652761">
    <property type="component" value="Unassembled WGS sequence"/>
</dbReference>
<evidence type="ECO:0000256" key="4">
    <source>
        <dbReference type="ARBA" id="ARBA00022677"/>
    </source>
</evidence>
<organism evidence="9 10">
    <name type="scientific">Colocasia esculenta</name>
    <name type="common">Wild taro</name>
    <name type="synonym">Arum esculentum</name>
    <dbReference type="NCBI Taxonomy" id="4460"/>
    <lineage>
        <taxon>Eukaryota</taxon>
        <taxon>Viridiplantae</taxon>
        <taxon>Streptophyta</taxon>
        <taxon>Embryophyta</taxon>
        <taxon>Tracheophyta</taxon>
        <taxon>Spermatophyta</taxon>
        <taxon>Magnoliopsida</taxon>
        <taxon>Liliopsida</taxon>
        <taxon>Araceae</taxon>
        <taxon>Aroideae</taxon>
        <taxon>Colocasieae</taxon>
        <taxon>Colocasia</taxon>
    </lineage>
</organism>
<dbReference type="AlphaFoldDB" id="A0A843VUC5"/>
<dbReference type="EMBL" id="NMUH01002580">
    <property type="protein sequence ID" value="MQM00892.1"/>
    <property type="molecule type" value="Genomic_DNA"/>
</dbReference>
<name>A0A843VUC5_COLES</name>
<evidence type="ECO:0000256" key="3">
    <source>
        <dbReference type="ARBA" id="ARBA00010858"/>
    </source>
</evidence>
<evidence type="ECO:0008006" key="11">
    <source>
        <dbReference type="Google" id="ProtNLM"/>
    </source>
</evidence>
<evidence type="ECO:0000256" key="7">
    <source>
        <dbReference type="ARBA" id="ARBA00023136"/>
    </source>
</evidence>
<dbReference type="GO" id="GO:0019915">
    <property type="term" value="P:lipid storage"/>
    <property type="evidence" value="ECO:0007669"/>
    <property type="project" value="TreeGrafter"/>
</dbReference>
<feature type="transmembrane region" description="Helical" evidence="8">
    <location>
        <begin position="72"/>
        <end position="101"/>
    </location>
</feature>
<sequence>MSRTWLSCSDGWQHLPQESVPASPGRLVPRSGGHRLRSPPALWPGLALPGTVVSLILATSVLVLFSPVLVPAGIAIALAGAGFLFSGGFGVATVLAAAWAYRYTTGKHPSVADQLPLKCPRDGFGAREGCQDRQGRGAVGRGAWAQGEGGHRPRRCCGVVLNQRLCTCDLPGTVAGHCAHGLPSFPSLMWSCYSLSIHCVETCSY</sequence>
<evidence type="ECO:0000313" key="10">
    <source>
        <dbReference type="Proteomes" id="UP000652761"/>
    </source>
</evidence>
<keyword evidence="10" id="KW-1185">Reference proteome</keyword>
<dbReference type="GO" id="GO:0048608">
    <property type="term" value="P:reproductive structure development"/>
    <property type="evidence" value="ECO:0007669"/>
    <property type="project" value="UniProtKB-ARBA"/>
</dbReference>
<dbReference type="PANTHER" id="PTHR33203">
    <property type="entry name" value="OLEOSIN"/>
    <property type="match status" value="1"/>
</dbReference>
<gene>
    <name evidence="9" type="ORF">Taro_033640</name>
</gene>
<evidence type="ECO:0000256" key="2">
    <source>
        <dbReference type="ARBA" id="ARBA00004502"/>
    </source>
</evidence>
<dbReference type="GO" id="GO:0016020">
    <property type="term" value="C:membrane"/>
    <property type="evidence" value="ECO:0007669"/>
    <property type="project" value="UniProtKB-SubCell"/>
</dbReference>
<keyword evidence="7 8" id="KW-0472">Membrane</keyword>
<proteinExistence type="inferred from homology"/>
<dbReference type="InterPro" id="IPR000136">
    <property type="entry name" value="Oleosin"/>
</dbReference>
<keyword evidence="4" id="KW-0551">Lipid droplet</keyword>
<dbReference type="GO" id="GO:0012511">
    <property type="term" value="C:monolayer-surrounded lipid storage body"/>
    <property type="evidence" value="ECO:0007669"/>
    <property type="project" value="InterPro"/>
</dbReference>
<comment type="subcellular location">
    <subcellularLocation>
        <location evidence="2">Lipid droplet</location>
    </subcellularLocation>
    <subcellularLocation>
        <location evidence="1">Membrane</location>
        <topology evidence="1">Multi-pass membrane protein</topology>
    </subcellularLocation>
</comment>
<evidence type="ECO:0000256" key="6">
    <source>
        <dbReference type="ARBA" id="ARBA00022989"/>
    </source>
</evidence>
<comment type="caution">
    <text evidence="9">The sequence shown here is derived from an EMBL/GenBank/DDBJ whole genome shotgun (WGS) entry which is preliminary data.</text>
</comment>
<dbReference type="PANTHER" id="PTHR33203:SF24">
    <property type="entry name" value="OLEOSIN"/>
    <property type="match status" value="1"/>
</dbReference>
<reference evidence="9" key="1">
    <citation type="submission" date="2017-07" db="EMBL/GenBank/DDBJ databases">
        <title>Taro Niue Genome Assembly and Annotation.</title>
        <authorList>
            <person name="Atibalentja N."/>
            <person name="Keating K."/>
            <person name="Fields C.J."/>
        </authorList>
    </citation>
    <scope>NUCLEOTIDE SEQUENCE</scope>
    <source>
        <strain evidence="9">Niue_2</strain>
        <tissue evidence="9">Leaf</tissue>
    </source>
</reference>
<comment type="similarity">
    <text evidence="3">Belongs to the oleosin family.</text>
</comment>
<accession>A0A843VUC5</accession>